<dbReference type="Gene3D" id="3.40.1350.10">
    <property type="match status" value="1"/>
</dbReference>
<feature type="domain" description="Restriction endonuclease type IV Mrr" evidence="1">
    <location>
        <begin position="9"/>
        <end position="118"/>
    </location>
</feature>
<reference evidence="3" key="1">
    <citation type="journal article" date="2019" name="Int. J. Syst. Evol. Microbiol.">
        <title>The Global Catalogue of Microorganisms (GCM) 10K type strain sequencing project: providing services to taxonomists for standard genome sequencing and annotation.</title>
        <authorList>
            <consortium name="The Broad Institute Genomics Platform"/>
            <consortium name="The Broad Institute Genome Sequencing Center for Infectious Disease"/>
            <person name="Wu L."/>
            <person name="Ma J."/>
        </authorList>
    </citation>
    <scope>NUCLEOTIDE SEQUENCE [LARGE SCALE GENOMIC DNA]</scope>
    <source>
        <strain evidence="3">CGMCC 1.15461</strain>
    </source>
</reference>
<dbReference type="Proteomes" id="UP000615760">
    <property type="component" value="Unassembled WGS sequence"/>
</dbReference>
<name>A0ABQ1JYL3_9FLAO</name>
<keyword evidence="3" id="KW-1185">Reference proteome</keyword>
<dbReference type="InterPro" id="IPR007560">
    <property type="entry name" value="Restrct_endonuc_IV_Mrr"/>
</dbReference>
<protein>
    <recommendedName>
        <fullName evidence="1">Restriction endonuclease type IV Mrr domain-containing protein</fullName>
    </recommendedName>
</protein>
<dbReference type="Pfam" id="PF04471">
    <property type="entry name" value="Mrr_cat"/>
    <property type="match status" value="1"/>
</dbReference>
<evidence type="ECO:0000313" key="3">
    <source>
        <dbReference type="Proteomes" id="UP000615760"/>
    </source>
</evidence>
<evidence type="ECO:0000313" key="2">
    <source>
        <dbReference type="EMBL" id="GGB81953.1"/>
    </source>
</evidence>
<dbReference type="RefSeq" id="WP_188621401.1">
    <property type="nucleotide sequence ID" value="NZ_BMJE01000006.1"/>
</dbReference>
<dbReference type="InterPro" id="IPR011335">
    <property type="entry name" value="Restrct_endonuc-II-like"/>
</dbReference>
<sequence length="239" mass="28027">MIFDDEPQTWSQLQNYVGKMFTECGFETEVSKVVELVRGQKEIDVITQDLRSEYKPTILIECKFWKEKVNQEIVHSFRTVVNDFGANLGFIVSKNGFQSGCYEAAKNTNIRLVSLKELEAEYYKKWLQGMVEKYMPYADKLFPYWDYTGTKMPNDGGKIDFEKQQLIFSAYKPICAIGPSDIMLPPLGFIREYPIIVPIIDDRLIQIGEKSIETDRQYFDFVEDNKERALKHFKILYRE</sequence>
<proteinExistence type="predicted"/>
<evidence type="ECO:0000259" key="1">
    <source>
        <dbReference type="Pfam" id="PF04471"/>
    </source>
</evidence>
<comment type="caution">
    <text evidence="2">The sequence shown here is derived from an EMBL/GenBank/DDBJ whole genome shotgun (WGS) entry which is preliminary data.</text>
</comment>
<gene>
    <name evidence="2" type="ORF">GCM10007424_22510</name>
</gene>
<dbReference type="SUPFAM" id="SSF52980">
    <property type="entry name" value="Restriction endonuclease-like"/>
    <property type="match status" value="1"/>
</dbReference>
<dbReference type="InterPro" id="IPR011856">
    <property type="entry name" value="tRNA_endonuc-like_dom_sf"/>
</dbReference>
<dbReference type="EMBL" id="BMJE01000006">
    <property type="protein sequence ID" value="GGB81953.1"/>
    <property type="molecule type" value="Genomic_DNA"/>
</dbReference>
<organism evidence="2 3">
    <name type="scientific">Flavobacterium suaedae</name>
    <dbReference type="NCBI Taxonomy" id="1767027"/>
    <lineage>
        <taxon>Bacteria</taxon>
        <taxon>Pseudomonadati</taxon>
        <taxon>Bacteroidota</taxon>
        <taxon>Flavobacteriia</taxon>
        <taxon>Flavobacteriales</taxon>
        <taxon>Flavobacteriaceae</taxon>
        <taxon>Flavobacterium</taxon>
    </lineage>
</organism>
<accession>A0ABQ1JYL3</accession>